<organism evidence="1">
    <name type="scientific">Ectopseudomonas mendocina</name>
    <name type="common">Pseudomonas mendocina</name>
    <dbReference type="NCBI Taxonomy" id="300"/>
    <lineage>
        <taxon>Bacteria</taxon>
        <taxon>Pseudomonadati</taxon>
        <taxon>Pseudomonadota</taxon>
        <taxon>Gammaproteobacteria</taxon>
        <taxon>Pseudomonadales</taxon>
        <taxon>Pseudomonadaceae</taxon>
        <taxon>Ectopseudomonas</taxon>
    </lineage>
</organism>
<protein>
    <submittedName>
        <fullName evidence="1">Uncharacterized protein</fullName>
    </submittedName>
</protein>
<reference evidence="1" key="1">
    <citation type="journal article" date="2008" name="J. Bacteriol.">
        <title>A family of insertion sequences that impacts integrons by specific targeting of gene cassette recombination sites, the IS1111-attC Group.</title>
        <authorList>
            <person name="Tetu S.G."/>
            <person name="Holmes A.J."/>
        </authorList>
    </citation>
    <scope>NUCLEOTIDE SEQUENCE</scope>
    <source>
        <strain evidence="1">NW1</strain>
    </source>
</reference>
<dbReference type="RefSeq" id="WP_126403506.1">
    <property type="nucleotide sequence ID" value="NZ_CAXYQS010000052.1"/>
</dbReference>
<proteinExistence type="predicted"/>
<dbReference type="AlphaFoldDB" id="B3SPW6"/>
<dbReference type="EMBL" id="EF648216">
    <property type="protein sequence ID" value="ABV54370.1"/>
    <property type="molecule type" value="Genomic_DNA"/>
</dbReference>
<evidence type="ECO:0000313" key="1">
    <source>
        <dbReference type="EMBL" id="ABV54370.1"/>
    </source>
</evidence>
<accession>B3SPW6</accession>
<name>B3SPW6_ECTME</name>
<sequence length="92" mass="10514">MDPRALVVYLESPYSEQRCDQHPAHEIVLAGLQAPSEYWVSLAVGWLEQGAPINKEITQELNSIATNKYFSQRVRHHSFALIKKWHRDNGAA</sequence>